<dbReference type="EMBL" id="QSFP01000007">
    <property type="protein sequence ID" value="RHA67740.1"/>
    <property type="molecule type" value="Genomic_DNA"/>
</dbReference>
<evidence type="ECO:0000313" key="3">
    <source>
        <dbReference type="Proteomes" id="UP000284465"/>
    </source>
</evidence>
<dbReference type="Proteomes" id="UP000479531">
    <property type="component" value="Unassembled WGS sequence"/>
</dbReference>
<organism evidence="2 3">
    <name type="scientific">Roseburia intestinalis</name>
    <dbReference type="NCBI Taxonomy" id="166486"/>
    <lineage>
        <taxon>Bacteria</taxon>
        <taxon>Bacillati</taxon>
        <taxon>Bacillota</taxon>
        <taxon>Clostridia</taxon>
        <taxon>Lachnospirales</taxon>
        <taxon>Lachnospiraceae</taxon>
        <taxon>Roseburia</taxon>
    </lineage>
</organism>
<accession>A0A3R6DY74</accession>
<comment type="caution">
    <text evidence="2">The sequence shown here is derived from an EMBL/GenBank/DDBJ whole genome shotgun (WGS) entry which is preliminary data.</text>
</comment>
<dbReference type="EMBL" id="WGGT01000008">
    <property type="protein sequence ID" value="MVQ45715.1"/>
    <property type="molecule type" value="Genomic_DNA"/>
</dbReference>
<sequence length="71" mass="8208">MSKRLKNCISGRIPKVDAVRDLLSRINPDEIRSIHEEMIDIIKRNRIFRNGTISGQLKAELTICRTFCPEP</sequence>
<dbReference type="Proteomes" id="UP000284465">
    <property type="component" value="Unassembled WGS sequence"/>
</dbReference>
<gene>
    <name evidence="2" type="ORF">DW927_07960</name>
    <name evidence="1" type="ORF">GCK47_08360</name>
</gene>
<reference evidence="1 4" key="2">
    <citation type="submission" date="2019-10" db="EMBL/GenBank/DDBJ databases">
        <title>Roseburia spp. ameliorate alcoholic fatty liver via restoration of gut barrier function.</title>
        <authorList>
            <person name="Seo B."/>
            <person name="Ko G."/>
        </authorList>
    </citation>
    <scope>NUCLEOTIDE SEQUENCE [LARGE SCALE GENOMIC DNA]</scope>
    <source>
        <strain evidence="1 4">SNUG30017</strain>
    </source>
</reference>
<dbReference type="AlphaFoldDB" id="A0A3R6DY74"/>
<evidence type="ECO:0000313" key="1">
    <source>
        <dbReference type="EMBL" id="MVQ45715.1"/>
    </source>
</evidence>
<evidence type="ECO:0000313" key="2">
    <source>
        <dbReference type="EMBL" id="RHA67740.1"/>
    </source>
</evidence>
<dbReference type="RefSeq" id="WP_118209391.1">
    <property type="nucleotide sequence ID" value="NZ_JBLYGU010000011.1"/>
</dbReference>
<name>A0A3R6DY74_9FIRM</name>
<protein>
    <submittedName>
        <fullName evidence="2">Uncharacterized protein</fullName>
    </submittedName>
</protein>
<evidence type="ECO:0000313" key="4">
    <source>
        <dbReference type="Proteomes" id="UP000479531"/>
    </source>
</evidence>
<reference evidence="2 3" key="1">
    <citation type="submission" date="2018-08" db="EMBL/GenBank/DDBJ databases">
        <title>A genome reference for cultivated species of the human gut microbiota.</title>
        <authorList>
            <person name="Zou Y."/>
            <person name="Xue W."/>
            <person name="Luo G."/>
        </authorList>
    </citation>
    <scope>NUCLEOTIDE SEQUENCE [LARGE SCALE GENOMIC DNA]</scope>
    <source>
        <strain evidence="2 3">AM43-11</strain>
    </source>
</reference>
<proteinExistence type="predicted"/>